<feature type="region of interest" description="Disordered" evidence="6">
    <location>
        <begin position="1"/>
        <end position="27"/>
    </location>
</feature>
<dbReference type="Pfam" id="PF13462">
    <property type="entry name" value="Thioredoxin_4"/>
    <property type="match status" value="1"/>
</dbReference>
<evidence type="ECO:0000256" key="2">
    <source>
        <dbReference type="ARBA" id="ARBA00022729"/>
    </source>
</evidence>
<feature type="domain" description="Thioredoxin-like fold" evidence="8">
    <location>
        <begin position="106"/>
        <end position="266"/>
    </location>
</feature>
<comment type="caution">
    <text evidence="9">The sequence shown here is derived from an EMBL/GenBank/DDBJ whole genome shotgun (WGS) entry which is preliminary data.</text>
</comment>
<keyword evidence="4" id="KW-1015">Disulfide bond</keyword>
<evidence type="ECO:0000313" key="10">
    <source>
        <dbReference type="Proteomes" id="UP001501599"/>
    </source>
</evidence>
<evidence type="ECO:0000256" key="5">
    <source>
        <dbReference type="ARBA" id="ARBA00023284"/>
    </source>
</evidence>
<feature type="transmembrane region" description="Helical" evidence="7">
    <location>
        <begin position="37"/>
        <end position="61"/>
    </location>
</feature>
<dbReference type="SUPFAM" id="SSF52833">
    <property type="entry name" value="Thioredoxin-like"/>
    <property type="match status" value="1"/>
</dbReference>
<keyword evidence="5" id="KW-0676">Redox-active center</keyword>
<dbReference type="Gene3D" id="3.40.30.10">
    <property type="entry name" value="Glutaredoxin"/>
    <property type="match status" value="1"/>
</dbReference>
<dbReference type="InterPro" id="IPR012336">
    <property type="entry name" value="Thioredoxin-like_fold"/>
</dbReference>
<dbReference type="EMBL" id="BAAAQT010000006">
    <property type="protein sequence ID" value="GAA2174038.1"/>
    <property type="molecule type" value="Genomic_DNA"/>
</dbReference>
<feature type="region of interest" description="Disordered" evidence="6">
    <location>
        <begin position="282"/>
        <end position="304"/>
    </location>
</feature>
<dbReference type="RefSeq" id="WP_344342885.1">
    <property type="nucleotide sequence ID" value="NZ_BAAAQT010000006.1"/>
</dbReference>
<keyword evidence="7" id="KW-1133">Transmembrane helix</keyword>
<organism evidence="9 10">
    <name type="scientific">Agrococcus versicolor</name>
    <dbReference type="NCBI Taxonomy" id="501482"/>
    <lineage>
        <taxon>Bacteria</taxon>
        <taxon>Bacillati</taxon>
        <taxon>Actinomycetota</taxon>
        <taxon>Actinomycetes</taxon>
        <taxon>Micrococcales</taxon>
        <taxon>Microbacteriaceae</taxon>
        <taxon>Agrococcus</taxon>
    </lineage>
</organism>
<dbReference type="PANTHER" id="PTHR13887">
    <property type="entry name" value="GLUTATHIONE S-TRANSFERASE KAPPA"/>
    <property type="match status" value="1"/>
</dbReference>
<feature type="compositionally biased region" description="Basic and acidic residues" evidence="6">
    <location>
        <begin position="1"/>
        <end position="20"/>
    </location>
</feature>
<comment type="similarity">
    <text evidence="1">Belongs to the thioredoxin family. DsbA subfamily.</text>
</comment>
<evidence type="ECO:0000256" key="4">
    <source>
        <dbReference type="ARBA" id="ARBA00023157"/>
    </source>
</evidence>
<keyword evidence="10" id="KW-1185">Reference proteome</keyword>
<evidence type="ECO:0000256" key="3">
    <source>
        <dbReference type="ARBA" id="ARBA00023002"/>
    </source>
</evidence>
<name>A0ABN3ARZ4_9MICO</name>
<keyword evidence="7" id="KW-0472">Membrane</keyword>
<evidence type="ECO:0000256" key="1">
    <source>
        <dbReference type="ARBA" id="ARBA00005791"/>
    </source>
</evidence>
<gene>
    <name evidence="9" type="ORF">GCM10009846_18420</name>
</gene>
<evidence type="ECO:0000259" key="8">
    <source>
        <dbReference type="Pfam" id="PF13462"/>
    </source>
</evidence>
<protein>
    <recommendedName>
        <fullName evidence="8">Thioredoxin-like fold domain-containing protein</fullName>
    </recommendedName>
</protein>
<dbReference type="Proteomes" id="UP001501599">
    <property type="component" value="Unassembled WGS sequence"/>
</dbReference>
<evidence type="ECO:0000256" key="7">
    <source>
        <dbReference type="SAM" id="Phobius"/>
    </source>
</evidence>
<keyword evidence="2" id="KW-0732">Signal</keyword>
<proteinExistence type="inferred from homology"/>
<keyword evidence="3" id="KW-0560">Oxidoreductase</keyword>
<accession>A0ABN3ARZ4</accession>
<dbReference type="InterPro" id="IPR036249">
    <property type="entry name" value="Thioredoxin-like_sf"/>
</dbReference>
<feature type="compositionally biased region" description="Low complexity" evidence="6">
    <location>
        <begin position="287"/>
        <end position="304"/>
    </location>
</feature>
<evidence type="ECO:0000313" key="9">
    <source>
        <dbReference type="EMBL" id="GAA2174038.1"/>
    </source>
</evidence>
<dbReference type="CDD" id="cd02972">
    <property type="entry name" value="DsbA_family"/>
    <property type="match status" value="1"/>
</dbReference>
<dbReference type="PANTHER" id="PTHR13887:SF14">
    <property type="entry name" value="DISULFIDE BOND FORMATION PROTEIN D"/>
    <property type="match status" value="1"/>
</dbReference>
<sequence>MTNDRRLTKNERRTQARETARLQQQQRQRRERLTKGLTIGGILLGAAAIVVIVTLVIVNAIRPPGPGPENMASDGIVVGQGLVAETSSAVAADDAPVATDERDDVVQIVIYQDYLCPYCGLFETTNGEYIGQLLEDGVATVEYHPVSFLDRLSLGEEYSTRSANAAACVAEAAPDSFYAWNTLMYENQPAENTEGLTDAELVDLAEQAGVETDAAFTECVESVQFEGWVERATQDAQLEPGPSGEDGVEITGTPTVLVDGEQYRGQPGDGASFTAFVQAALGQVSGEPAETPAPSEATPAPSEG</sequence>
<reference evidence="9 10" key="1">
    <citation type="journal article" date="2019" name="Int. J. Syst. Evol. Microbiol.">
        <title>The Global Catalogue of Microorganisms (GCM) 10K type strain sequencing project: providing services to taxonomists for standard genome sequencing and annotation.</title>
        <authorList>
            <consortium name="The Broad Institute Genomics Platform"/>
            <consortium name="The Broad Institute Genome Sequencing Center for Infectious Disease"/>
            <person name="Wu L."/>
            <person name="Ma J."/>
        </authorList>
    </citation>
    <scope>NUCLEOTIDE SEQUENCE [LARGE SCALE GENOMIC DNA]</scope>
    <source>
        <strain evidence="9 10">JCM 16026</strain>
    </source>
</reference>
<evidence type="ECO:0000256" key="6">
    <source>
        <dbReference type="SAM" id="MobiDB-lite"/>
    </source>
</evidence>
<keyword evidence="7" id="KW-0812">Transmembrane</keyword>